<proteinExistence type="inferred from homology"/>
<reference evidence="9 10" key="1">
    <citation type="journal article" date="2024" name="Insects">
        <title>An Improved Chromosome-Level Genome Assembly of the Firefly Pyrocoelia pectoralis.</title>
        <authorList>
            <person name="Fu X."/>
            <person name="Meyer-Rochow V.B."/>
            <person name="Ballantyne L."/>
            <person name="Zhu X."/>
        </authorList>
    </citation>
    <scope>NUCLEOTIDE SEQUENCE [LARGE SCALE GENOMIC DNA]</scope>
    <source>
        <strain evidence="9">XCY_ONT2</strain>
    </source>
</reference>
<accession>A0AAN7VCX3</accession>
<evidence type="ECO:0000313" key="9">
    <source>
        <dbReference type="EMBL" id="KAK5645402.1"/>
    </source>
</evidence>
<comment type="subcellular location">
    <subcellularLocation>
        <location evidence="1">Nucleus inner membrane</location>
        <topology evidence="1">Multi-pass membrane protein</topology>
    </subcellularLocation>
</comment>
<dbReference type="Proteomes" id="UP001329430">
    <property type="component" value="Chromosome 4"/>
</dbReference>
<evidence type="ECO:0000256" key="5">
    <source>
        <dbReference type="ARBA" id="ARBA00023136"/>
    </source>
</evidence>
<dbReference type="Pfam" id="PF09779">
    <property type="entry name" value="Ima1_N"/>
    <property type="match status" value="1"/>
</dbReference>
<feature type="domain" description="Ima1 N-terminal" evidence="8">
    <location>
        <begin position="40"/>
        <end position="154"/>
    </location>
</feature>
<evidence type="ECO:0000313" key="10">
    <source>
        <dbReference type="Proteomes" id="UP001329430"/>
    </source>
</evidence>
<feature type="transmembrane region" description="Helical" evidence="7">
    <location>
        <begin position="199"/>
        <end position="220"/>
    </location>
</feature>
<organism evidence="9 10">
    <name type="scientific">Pyrocoelia pectoralis</name>
    <dbReference type="NCBI Taxonomy" id="417401"/>
    <lineage>
        <taxon>Eukaryota</taxon>
        <taxon>Metazoa</taxon>
        <taxon>Ecdysozoa</taxon>
        <taxon>Arthropoda</taxon>
        <taxon>Hexapoda</taxon>
        <taxon>Insecta</taxon>
        <taxon>Pterygota</taxon>
        <taxon>Neoptera</taxon>
        <taxon>Endopterygota</taxon>
        <taxon>Coleoptera</taxon>
        <taxon>Polyphaga</taxon>
        <taxon>Elateriformia</taxon>
        <taxon>Elateroidea</taxon>
        <taxon>Lampyridae</taxon>
        <taxon>Lampyrinae</taxon>
        <taxon>Pyrocoelia</taxon>
    </lineage>
</organism>
<comment type="caution">
    <text evidence="9">The sequence shown here is derived from an EMBL/GenBank/DDBJ whole genome shotgun (WGS) entry which is preliminary data.</text>
</comment>
<evidence type="ECO:0000256" key="7">
    <source>
        <dbReference type="SAM" id="Phobius"/>
    </source>
</evidence>
<evidence type="ECO:0000256" key="1">
    <source>
        <dbReference type="ARBA" id="ARBA00004473"/>
    </source>
</evidence>
<dbReference type="InterPro" id="IPR018617">
    <property type="entry name" value="Ima1_N"/>
</dbReference>
<dbReference type="GO" id="GO:0005521">
    <property type="term" value="F:lamin binding"/>
    <property type="evidence" value="ECO:0007669"/>
    <property type="project" value="TreeGrafter"/>
</dbReference>
<evidence type="ECO:0000256" key="3">
    <source>
        <dbReference type="ARBA" id="ARBA00022692"/>
    </source>
</evidence>
<evidence type="ECO:0000256" key="2">
    <source>
        <dbReference type="ARBA" id="ARBA00007600"/>
    </source>
</evidence>
<dbReference type="GO" id="GO:0005637">
    <property type="term" value="C:nuclear inner membrane"/>
    <property type="evidence" value="ECO:0007669"/>
    <property type="project" value="UniProtKB-SubCell"/>
</dbReference>
<dbReference type="PANTHER" id="PTHR28646">
    <property type="entry name" value="TRANSMEMBRANE PROTEIN 201"/>
    <property type="match status" value="1"/>
</dbReference>
<keyword evidence="4 7" id="KW-1133">Transmembrane helix</keyword>
<evidence type="ECO:0000256" key="6">
    <source>
        <dbReference type="ARBA" id="ARBA00023242"/>
    </source>
</evidence>
<keyword evidence="5 7" id="KW-0472">Membrane</keyword>
<evidence type="ECO:0000256" key="4">
    <source>
        <dbReference type="ARBA" id="ARBA00022989"/>
    </source>
</evidence>
<feature type="transmembrane region" description="Helical" evidence="7">
    <location>
        <begin position="6"/>
        <end position="32"/>
    </location>
</feature>
<keyword evidence="6" id="KW-0539">Nucleus</keyword>
<comment type="similarity">
    <text evidence="2">Belongs to the TMEM201 family.</text>
</comment>
<feature type="transmembrane region" description="Helical" evidence="7">
    <location>
        <begin position="355"/>
        <end position="375"/>
    </location>
</feature>
<keyword evidence="3 7" id="KW-0812">Transmembrane</keyword>
<dbReference type="AlphaFoldDB" id="A0AAN7VCX3"/>
<feature type="transmembrane region" description="Helical" evidence="7">
    <location>
        <begin position="329"/>
        <end position="349"/>
    </location>
</feature>
<name>A0AAN7VCX3_9COLE</name>
<sequence length="642" mass="74304">MDKNSVDIILIFPISLLSFVILLIFVNIFVFIRKKFPINVNCWFCNQWTKVPYHLRDSFECPSCLQYNGFNNDGSYNKLIPAQYDVSLNKSLYKQSSKYSPTNGLCQLCNNNQKLRVFQLANFIPLHEANYDTEIEHFQTQLDKAYKLCNRCENTLQTTIRKQNFLLGISLQKCTSKGLSMMDLTQSTNGISVELKRTYLSIFVYYAIIVFSLLNIGYFLTQNVAFHEQFRLPLSTYLENLYNEYIKKYVISLPRLFEFEAISENAYVSDILVIVEVVWEKIADIFTSFTRALLFSALLKRTQFWLFFVEVLLQFLWLLINRENFRRNVFLLLVSLTMLSLELSYLSFIQVDVDLLSLPISILNILLMWFSHAAIRTKSRKHSLKSLKKKAKHSITKKEIVALPVENNPHAVTKQIVTNVPLHNEKVFNDASTATAKGRIDRPVHMENLLGNNLDLDLSLNKLHIGTLPPRRSPVKTYPCPSPSLERPRPVVSPARFLINTPSTWETSTFATDDPKTNANTFDFIQRNRPFGNFGCNSFYSPPVCNISAQPQFNRHLGSCCPRFSYGDHFNSPYRPLINNEQLVYISPNYLHSGDVYEIVKQNFSSGIFDTGFKENVNKRQYSNKQFENTNAAYNQFTKKFQ</sequence>
<protein>
    <recommendedName>
        <fullName evidence="8">Ima1 N-terminal domain-containing protein</fullName>
    </recommendedName>
</protein>
<keyword evidence="10" id="KW-1185">Reference proteome</keyword>
<dbReference type="GO" id="GO:0051015">
    <property type="term" value="F:actin filament binding"/>
    <property type="evidence" value="ECO:0007669"/>
    <property type="project" value="TreeGrafter"/>
</dbReference>
<dbReference type="EMBL" id="JAVRBK010000004">
    <property type="protein sequence ID" value="KAK5645402.1"/>
    <property type="molecule type" value="Genomic_DNA"/>
</dbReference>
<dbReference type="PANTHER" id="PTHR28646:SF1">
    <property type="entry name" value="TRANSMEMBRANE PROTEIN 201"/>
    <property type="match status" value="1"/>
</dbReference>
<gene>
    <name evidence="9" type="ORF">RI129_006702</name>
</gene>
<dbReference type="GO" id="GO:0030473">
    <property type="term" value="P:nuclear migration along microtubule"/>
    <property type="evidence" value="ECO:0007669"/>
    <property type="project" value="TreeGrafter"/>
</dbReference>
<dbReference type="InterPro" id="IPR040041">
    <property type="entry name" value="TMEM201"/>
</dbReference>
<feature type="transmembrane region" description="Helical" evidence="7">
    <location>
        <begin position="303"/>
        <end position="320"/>
    </location>
</feature>
<evidence type="ECO:0000259" key="8">
    <source>
        <dbReference type="Pfam" id="PF09779"/>
    </source>
</evidence>